<gene>
    <name evidence="1" type="ORF">D5S18_18660</name>
</gene>
<dbReference type="AlphaFoldDB" id="A0A3A4KHU3"/>
<evidence type="ECO:0000313" key="2">
    <source>
        <dbReference type="Proteomes" id="UP000266677"/>
    </source>
</evidence>
<evidence type="ECO:0000313" key="1">
    <source>
        <dbReference type="EMBL" id="RJO74176.1"/>
    </source>
</evidence>
<dbReference type="EMBL" id="QZFU01000020">
    <property type="protein sequence ID" value="RJO74176.1"/>
    <property type="molecule type" value="Genomic_DNA"/>
</dbReference>
<sequence length="297" mass="32755">MSDCMSIWLTGADGSIWDLDGDQGVELRPGPKRIIDAPAKTFWIAGAANMHYQGRQFERRDPTFAVNIFATDGNPDTWRDIDSQFRRALGMYDQQFTLHIETDDGVRHLDLRLLSEPTAYENGSWEGKNPHLYATSTLLINAAAEQPFWYADDFTFTWTTATGSGSTTFRAQNLGDIEVWPKYFVNAPGTWTLPDYSWGQEGAYQRPANIDTARTVTLPALVAGEDCAIDSDPDQEALVAANGSPIWARWNGNSLLYPIAAGTKPTAVPISVTGANANAAVTVRIPRRYSRPFGVSL</sequence>
<keyword evidence="2" id="KW-1185">Reference proteome</keyword>
<name>A0A3A4KHU3_9NOCA</name>
<comment type="caution">
    <text evidence="1">The sequence shown here is derived from an EMBL/GenBank/DDBJ whole genome shotgun (WGS) entry which is preliminary data.</text>
</comment>
<proteinExistence type="predicted"/>
<accession>A0A3A4KHU3</accession>
<organism evidence="1 2">
    <name type="scientific">Nocardia panacis</name>
    <dbReference type="NCBI Taxonomy" id="2340916"/>
    <lineage>
        <taxon>Bacteria</taxon>
        <taxon>Bacillati</taxon>
        <taxon>Actinomycetota</taxon>
        <taxon>Actinomycetes</taxon>
        <taxon>Mycobacteriales</taxon>
        <taxon>Nocardiaceae</taxon>
        <taxon>Nocardia</taxon>
    </lineage>
</organism>
<dbReference type="Proteomes" id="UP000266677">
    <property type="component" value="Unassembled WGS sequence"/>
</dbReference>
<reference evidence="1 2" key="1">
    <citation type="submission" date="2018-09" db="EMBL/GenBank/DDBJ databases">
        <title>YIM PH21274 draft genome.</title>
        <authorList>
            <person name="Miao C."/>
        </authorList>
    </citation>
    <scope>NUCLEOTIDE SEQUENCE [LARGE SCALE GENOMIC DNA]</scope>
    <source>
        <strain evidence="1 2">YIM PH 21724</strain>
    </source>
</reference>
<protein>
    <submittedName>
        <fullName evidence="1">Uncharacterized protein</fullName>
    </submittedName>
</protein>